<feature type="non-terminal residue" evidence="1">
    <location>
        <position position="1"/>
    </location>
</feature>
<organism evidence="1 2">
    <name type="scientific">Caerostris extrusa</name>
    <name type="common">Bark spider</name>
    <name type="synonym">Caerostris bankana</name>
    <dbReference type="NCBI Taxonomy" id="172846"/>
    <lineage>
        <taxon>Eukaryota</taxon>
        <taxon>Metazoa</taxon>
        <taxon>Ecdysozoa</taxon>
        <taxon>Arthropoda</taxon>
        <taxon>Chelicerata</taxon>
        <taxon>Arachnida</taxon>
        <taxon>Araneae</taxon>
        <taxon>Araneomorphae</taxon>
        <taxon>Entelegynae</taxon>
        <taxon>Araneoidea</taxon>
        <taxon>Araneidae</taxon>
        <taxon>Caerostris</taxon>
    </lineage>
</organism>
<dbReference type="EMBL" id="BPLR01010594">
    <property type="protein sequence ID" value="GIY40297.1"/>
    <property type="molecule type" value="Genomic_DNA"/>
</dbReference>
<sequence length="63" mass="6917">FAGVIKRSLLVNEVLGNGAMAMEILKIFQQVLLGKKNSLTGSLAENRLEEDSSTFLPHLVFID</sequence>
<evidence type="ECO:0000313" key="2">
    <source>
        <dbReference type="Proteomes" id="UP001054945"/>
    </source>
</evidence>
<gene>
    <name evidence="1" type="ORF">CEXT_204431</name>
</gene>
<name>A0AAV4T435_CAEEX</name>
<reference evidence="1 2" key="1">
    <citation type="submission" date="2021-06" db="EMBL/GenBank/DDBJ databases">
        <title>Caerostris extrusa draft genome.</title>
        <authorList>
            <person name="Kono N."/>
            <person name="Arakawa K."/>
        </authorList>
    </citation>
    <scope>NUCLEOTIDE SEQUENCE [LARGE SCALE GENOMIC DNA]</scope>
</reference>
<dbReference type="AlphaFoldDB" id="A0AAV4T435"/>
<keyword evidence="2" id="KW-1185">Reference proteome</keyword>
<evidence type="ECO:0000313" key="1">
    <source>
        <dbReference type="EMBL" id="GIY40297.1"/>
    </source>
</evidence>
<proteinExistence type="predicted"/>
<accession>A0AAV4T435</accession>
<protein>
    <submittedName>
        <fullName evidence="1">Uncharacterized protein</fullName>
    </submittedName>
</protein>
<comment type="caution">
    <text evidence="1">The sequence shown here is derived from an EMBL/GenBank/DDBJ whole genome shotgun (WGS) entry which is preliminary data.</text>
</comment>
<dbReference type="Proteomes" id="UP001054945">
    <property type="component" value="Unassembled WGS sequence"/>
</dbReference>